<protein>
    <recommendedName>
        <fullName evidence="3">F-box domain-containing protein</fullName>
    </recommendedName>
</protein>
<comment type="caution">
    <text evidence="1">The sequence shown here is derived from an EMBL/GenBank/DDBJ whole genome shotgun (WGS) entry which is preliminary data.</text>
</comment>
<proteinExistence type="predicted"/>
<name>A0ABR4K4A6_9EURO</name>
<gene>
    <name evidence="1" type="ORF">BJY01DRAFT_212803</name>
</gene>
<evidence type="ECO:0000313" key="2">
    <source>
        <dbReference type="Proteomes" id="UP001610446"/>
    </source>
</evidence>
<dbReference type="Proteomes" id="UP001610446">
    <property type="component" value="Unassembled WGS sequence"/>
</dbReference>
<organism evidence="1 2">
    <name type="scientific">Aspergillus pseudoustus</name>
    <dbReference type="NCBI Taxonomy" id="1810923"/>
    <lineage>
        <taxon>Eukaryota</taxon>
        <taxon>Fungi</taxon>
        <taxon>Dikarya</taxon>
        <taxon>Ascomycota</taxon>
        <taxon>Pezizomycotina</taxon>
        <taxon>Eurotiomycetes</taxon>
        <taxon>Eurotiomycetidae</taxon>
        <taxon>Eurotiales</taxon>
        <taxon>Aspergillaceae</taxon>
        <taxon>Aspergillus</taxon>
        <taxon>Aspergillus subgen. Nidulantes</taxon>
    </lineage>
</organism>
<dbReference type="EMBL" id="JBFXLU010000058">
    <property type="protein sequence ID" value="KAL2847156.1"/>
    <property type="molecule type" value="Genomic_DNA"/>
</dbReference>
<reference evidence="1 2" key="1">
    <citation type="submission" date="2024-07" db="EMBL/GenBank/DDBJ databases">
        <title>Section-level genome sequencing and comparative genomics of Aspergillus sections Usti and Cavernicolus.</title>
        <authorList>
            <consortium name="Lawrence Berkeley National Laboratory"/>
            <person name="Nybo J.L."/>
            <person name="Vesth T.C."/>
            <person name="Theobald S."/>
            <person name="Frisvad J.C."/>
            <person name="Larsen T.O."/>
            <person name="Kjaerboelling I."/>
            <person name="Rothschild-Mancinelli K."/>
            <person name="Lyhne E.K."/>
            <person name="Kogle M.E."/>
            <person name="Barry K."/>
            <person name="Clum A."/>
            <person name="Na H."/>
            <person name="Ledsgaard L."/>
            <person name="Lin J."/>
            <person name="Lipzen A."/>
            <person name="Kuo A."/>
            <person name="Riley R."/>
            <person name="Mondo S."/>
            <person name="Labutti K."/>
            <person name="Haridas S."/>
            <person name="Pangalinan J."/>
            <person name="Salamov A.A."/>
            <person name="Simmons B.A."/>
            <person name="Magnuson J.K."/>
            <person name="Chen J."/>
            <person name="Drula E."/>
            <person name="Henrissat B."/>
            <person name="Wiebenga A."/>
            <person name="Lubbers R.J."/>
            <person name="Gomes A.C."/>
            <person name="Makela M.R."/>
            <person name="Stajich J."/>
            <person name="Grigoriev I.V."/>
            <person name="Mortensen U.H."/>
            <person name="De Vries R.P."/>
            <person name="Baker S.E."/>
            <person name="Andersen M.R."/>
        </authorList>
    </citation>
    <scope>NUCLEOTIDE SEQUENCE [LARGE SCALE GENOMIC DNA]</scope>
    <source>
        <strain evidence="1 2">CBS 123904</strain>
    </source>
</reference>
<accession>A0ABR4K4A6</accession>
<evidence type="ECO:0000313" key="1">
    <source>
        <dbReference type="EMBL" id="KAL2847156.1"/>
    </source>
</evidence>
<sequence length="277" mass="31617">MCSTFRRIKKYLSQYLGTAKEPQGLMNILIPYPVASAIAGQCTVRDVVSLSLSCKSVYNIMDSHGLDLLKNTAIGCSVSCAQTQPAILLHDIARSFHRCHFCSRRGCRLPGQFESTDRCCLTEFRCSKVRRGRETPTTLAQHPPSYVCNRCLSEKVPASLRPQKPDSASHRHLDGILCSSGIVCHRHPRSMTTNLPNPVNDRVEKRCQEYHDLFGSMEDLNASVDQWMARRADFQERYYTELKRQYRIDWGHDMPARLEKQTRRLLDESFGGLFLCL</sequence>
<evidence type="ECO:0008006" key="3">
    <source>
        <dbReference type="Google" id="ProtNLM"/>
    </source>
</evidence>
<keyword evidence="2" id="KW-1185">Reference proteome</keyword>